<organism evidence="11 12">
    <name type="scientific">Folsomia candida</name>
    <name type="common">Springtail</name>
    <dbReference type="NCBI Taxonomy" id="158441"/>
    <lineage>
        <taxon>Eukaryota</taxon>
        <taxon>Metazoa</taxon>
        <taxon>Ecdysozoa</taxon>
        <taxon>Arthropoda</taxon>
        <taxon>Hexapoda</taxon>
        <taxon>Collembola</taxon>
        <taxon>Entomobryomorpha</taxon>
        <taxon>Isotomoidea</taxon>
        <taxon>Isotomidae</taxon>
        <taxon>Proisotominae</taxon>
        <taxon>Folsomia</taxon>
    </lineage>
</organism>
<keyword evidence="4 9" id="KW-0863">Zinc-finger</keyword>
<dbReference type="GO" id="GO:0005654">
    <property type="term" value="C:nucleoplasm"/>
    <property type="evidence" value="ECO:0007669"/>
    <property type="project" value="TreeGrafter"/>
</dbReference>
<evidence type="ECO:0000259" key="10">
    <source>
        <dbReference type="PROSITE" id="PS50157"/>
    </source>
</evidence>
<proteinExistence type="predicted"/>
<reference evidence="11 12" key="1">
    <citation type="submission" date="2015-12" db="EMBL/GenBank/DDBJ databases">
        <title>The genome of Folsomia candida.</title>
        <authorList>
            <person name="Faddeeva A."/>
            <person name="Derks M.F."/>
            <person name="Anvar Y."/>
            <person name="Smit S."/>
            <person name="Van Straalen N."/>
            <person name="Roelofs D."/>
        </authorList>
    </citation>
    <scope>NUCLEOTIDE SEQUENCE [LARGE SCALE GENOMIC DNA]</scope>
    <source>
        <strain evidence="11 12">VU population</strain>
        <tissue evidence="11">Whole body</tissue>
    </source>
</reference>
<dbReference type="Pfam" id="PF13894">
    <property type="entry name" value="zf-C2H2_4"/>
    <property type="match status" value="1"/>
</dbReference>
<dbReference type="Pfam" id="PF13912">
    <property type="entry name" value="zf-C2H2_6"/>
    <property type="match status" value="1"/>
</dbReference>
<sequence length="265" mass="30873">MRMSKAAVVLQNGIPATVPSRRVQLCPICQRQYSRMESLRNHMNLVHNTTERPRHPCTFPGCGKTYQNKTWVVYHFRMEHYENPARFGCTLCGREFKANPDLVKHIATHTTEKPHKCSSCGTRFVQISSLKRHEKIHQPKSLRPVFTCRFCPISFASNCSLWQHKKIYHDNQRHPCNECGKVLKSYSGRRAHMLANHARNTDRTYSCEKCEYKSPVKANLLDHVRRKHAGGDGKREECYSCGKKFFAVYELRRHLGKMHTLEGRM</sequence>
<evidence type="ECO:0000256" key="5">
    <source>
        <dbReference type="ARBA" id="ARBA00022833"/>
    </source>
</evidence>
<dbReference type="InterPro" id="IPR013087">
    <property type="entry name" value="Znf_C2H2_type"/>
</dbReference>
<feature type="domain" description="C2H2-type" evidence="10">
    <location>
        <begin position="24"/>
        <end position="53"/>
    </location>
</feature>
<dbReference type="SMART" id="SM00355">
    <property type="entry name" value="ZnF_C2H2"/>
    <property type="match status" value="8"/>
</dbReference>
<dbReference type="GO" id="GO:0008270">
    <property type="term" value="F:zinc ion binding"/>
    <property type="evidence" value="ECO:0007669"/>
    <property type="project" value="UniProtKB-KW"/>
</dbReference>
<keyword evidence="12" id="KW-1185">Reference proteome</keyword>
<keyword evidence="7" id="KW-0804">Transcription</keyword>
<dbReference type="PANTHER" id="PTHR24399">
    <property type="entry name" value="ZINC FINGER AND BTB DOMAIN-CONTAINING"/>
    <property type="match status" value="1"/>
</dbReference>
<feature type="domain" description="C2H2-type" evidence="10">
    <location>
        <begin position="146"/>
        <end position="174"/>
    </location>
</feature>
<evidence type="ECO:0000256" key="9">
    <source>
        <dbReference type="PROSITE-ProRule" id="PRU00042"/>
    </source>
</evidence>
<dbReference type="InterPro" id="IPR036236">
    <property type="entry name" value="Znf_C2H2_sf"/>
</dbReference>
<evidence type="ECO:0000256" key="6">
    <source>
        <dbReference type="ARBA" id="ARBA00023015"/>
    </source>
</evidence>
<keyword evidence="5" id="KW-0862">Zinc</keyword>
<feature type="domain" description="C2H2-type" evidence="10">
    <location>
        <begin position="115"/>
        <end position="142"/>
    </location>
</feature>
<feature type="domain" description="C2H2-type" evidence="10">
    <location>
        <begin position="205"/>
        <end position="233"/>
    </location>
</feature>
<dbReference type="SUPFAM" id="SSF57667">
    <property type="entry name" value="beta-beta-alpha zinc fingers"/>
    <property type="match status" value="3"/>
</dbReference>
<gene>
    <name evidence="11" type="ORF">Fcan01_00228</name>
</gene>
<keyword evidence="6" id="KW-0805">Transcription regulation</keyword>
<keyword evidence="2" id="KW-0479">Metal-binding</keyword>
<evidence type="ECO:0000256" key="3">
    <source>
        <dbReference type="ARBA" id="ARBA00022737"/>
    </source>
</evidence>
<evidence type="ECO:0000256" key="7">
    <source>
        <dbReference type="ARBA" id="ARBA00023163"/>
    </source>
</evidence>
<dbReference type="GO" id="GO:0001227">
    <property type="term" value="F:DNA-binding transcription repressor activity, RNA polymerase II-specific"/>
    <property type="evidence" value="ECO:0007669"/>
    <property type="project" value="TreeGrafter"/>
</dbReference>
<evidence type="ECO:0000256" key="4">
    <source>
        <dbReference type="ARBA" id="ARBA00022771"/>
    </source>
</evidence>
<dbReference type="PANTHER" id="PTHR24399:SF23">
    <property type="entry name" value="C2H2-TYPE DOMAIN-CONTAINING PROTEIN"/>
    <property type="match status" value="1"/>
</dbReference>
<name>A0A226F1B0_FOLCA</name>
<dbReference type="Gene3D" id="3.30.160.60">
    <property type="entry name" value="Classic Zinc Finger"/>
    <property type="match status" value="5"/>
</dbReference>
<dbReference type="Proteomes" id="UP000198287">
    <property type="component" value="Unassembled WGS sequence"/>
</dbReference>
<dbReference type="AlphaFoldDB" id="A0A226F1B0"/>
<keyword evidence="8" id="KW-0539">Nucleus</keyword>
<dbReference type="PROSITE" id="PS00028">
    <property type="entry name" value="ZINC_FINGER_C2H2_1"/>
    <property type="match status" value="7"/>
</dbReference>
<accession>A0A226F1B0</accession>
<feature type="domain" description="C2H2-type" evidence="10">
    <location>
        <begin position="55"/>
        <end position="84"/>
    </location>
</feature>
<dbReference type="GO" id="GO:0000978">
    <property type="term" value="F:RNA polymerase II cis-regulatory region sequence-specific DNA binding"/>
    <property type="evidence" value="ECO:0007669"/>
    <property type="project" value="TreeGrafter"/>
</dbReference>
<keyword evidence="3" id="KW-0677">Repeat</keyword>
<protein>
    <submittedName>
        <fullName evidence="11">Zinc finger protein 19</fullName>
    </submittedName>
</protein>
<dbReference type="STRING" id="158441.A0A226F1B0"/>
<evidence type="ECO:0000256" key="2">
    <source>
        <dbReference type="ARBA" id="ARBA00022723"/>
    </source>
</evidence>
<evidence type="ECO:0000256" key="1">
    <source>
        <dbReference type="ARBA" id="ARBA00004123"/>
    </source>
</evidence>
<dbReference type="FunFam" id="3.30.160.60:FF:002343">
    <property type="entry name" value="Zinc finger protein 33A"/>
    <property type="match status" value="1"/>
</dbReference>
<dbReference type="EMBL" id="LNIX01000001">
    <property type="protein sequence ID" value="OXA63268.1"/>
    <property type="molecule type" value="Genomic_DNA"/>
</dbReference>
<feature type="domain" description="C2H2-type" evidence="10">
    <location>
        <begin position="236"/>
        <end position="264"/>
    </location>
</feature>
<comment type="subcellular location">
    <subcellularLocation>
        <location evidence="1">Nucleus</location>
    </subcellularLocation>
</comment>
<feature type="domain" description="C2H2-type" evidence="10">
    <location>
        <begin position="87"/>
        <end position="114"/>
    </location>
</feature>
<evidence type="ECO:0000256" key="8">
    <source>
        <dbReference type="ARBA" id="ARBA00023242"/>
    </source>
</evidence>
<comment type="caution">
    <text evidence="11">The sequence shown here is derived from an EMBL/GenBank/DDBJ whole genome shotgun (WGS) entry which is preliminary data.</text>
</comment>
<dbReference type="Pfam" id="PF00096">
    <property type="entry name" value="zf-C2H2"/>
    <property type="match status" value="2"/>
</dbReference>
<dbReference type="PROSITE" id="PS50157">
    <property type="entry name" value="ZINC_FINGER_C2H2_2"/>
    <property type="match status" value="7"/>
</dbReference>
<evidence type="ECO:0000313" key="12">
    <source>
        <dbReference type="Proteomes" id="UP000198287"/>
    </source>
</evidence>
<evidence type="ECO:0000313" key="11">
    <source>
        <dbReference type="EMBL" id="OXA63268.1"/>
    </source>
</evidence>
<dbReference type="OMA" id="HMGFEQA"/>
<dbReference type="OrthoDB" id="6077919at2759"/>